<dbReference type="CDD" id="cd09242">
    <property type="entry name" value="BRO1_ScBro1_like"/>
    <property type="match status" value="1"/>
</dbReference>
<feature type="compositionally biased region" description="Low complexity" evidence="6">
    <location>
        <begin position="985"/>
        <end position="1017"/>
    </location>
</feature>
<dbReference type="InterPro" id="IPR004328">
    <property type="entry name" value="BRO1_dom"/>
</dbReference>
<protein>
    <recommendedName>
        <fullName evidence="5">BRO domain-containing protein 1</fullName>
    </recommendedName>
</protein>
<feature type="compositionally biased region" description="Low complexity" evidence="6">
    <location>
        <begin position="912"/>
        <end position="931"/>
    </location>
</feature>
<dbReference type="Pfam" id="PF13949">
    <property type="entry name" value="ALIX_LYPXL_bnd"/>
    <property type="match status" value="1"/>
</dbReference>
<evidence type="ECO:0000256" key="6">
    <source>
        <dbReference type="SAM" id="MobiDB-lite"/>
    </source>
</evidence>
<gene>
    <name evidence="8" type="ORF">GSI_08947</name>
</gene>
<feature type="compositionally biased region" description="Pro residues" evidence="6">
    <location>
        <begin position="784"/>
        <end position="793"/>
    </location>
</feature>
<dbReference type="AlphaFoldDB" id="A0A2G8S568"/>
<comment type="subcellular location">
    <subcellularLocation>
        <location evidence="2">Cytoplasm</location>
    </subcellularLocation>
    <subcellularLocation>
        <location evidence="1">Endosome</location>
    </subcellularLocation>
</comment>
<feature type="domain" description="BRO1" evidence="7">
    <location>
        <begin position="10"/>
        <end position="410"/>
    </location>
</feature>
<dbReference type="Gene3D" id="1.20.140.50">
    <property type="entry name" value="alix/aip1 like domains"/>
    <property type="match status" value="1"/>
</dbReference>
<dbReference type="Gene3D" id="1.20.120.560">
    <property type="entry name" value="alix/aip1 in complex with the ypdl late domain"/>
    <property type="match status" value="1"/>
</dbReference>
<accession>A0A2G8S568</accession>
<feature type="compositionally biased region" description="Basic and acidic residues" evidence="6">
    <location>
        <begin position="757"/>
        <end position="767"/>
    </location>
</feature>
<dbReference type="EMBL" id="AYKW01000023">
    <property type="protein sequence ID" value="PIL28901.1"/>
    <property type="molecule type" value="Genomic_DNA"/>
</dbReference>
<dbReference type="OrthoDB" id="2141925at2759"/>
<comment type="caution">
    <text evidence="8">The sequence shown here is derived from an EMBL/GenBank/DDBJ whole genome shotgun (WGS) entry which is preliminary data.</text>
</comment>
<dbReference type="PROSITE" id="PS51180">
    <property type="entry name" value="BRO1"/>
    <property type="match status" value="1"/>
</dbReference>
<sequence length="1017" mass="112172">MSVLSAHNSPMISIPKKTTEEVDWTGPIRNAIAHSYGEDPDNYATECSNLQRCRQDAVKGAGSDMTAKDLLHKYFGQLELLELRFSEIRVNFPWRDAFTNKLTTQTSIAYEKASIIFQIAATHSAVAASQNRSDPEGLKRAFYYFRTTAGMLTYINDNFLHAPSIDLSREVIKFLVGVILGQATEVFFEKCTDEKKGSALVAKIASQAAFTYTSLSEEVKEFMGKGIFDRNWVTVIQTKAKYFTSVAQYYRGLADSAAGKHGDALVRFTVAETAAKEAHRTASSFASLFVTQMSPNLPPDAGSALQELTKAHLALMTDKKNEAQRENDLIYNAVLPAPETLPQIDKATVATPITIQEVYASPDVQKVIGVDLFIRLIPLSVHESASVYSEEKAKLVRGEVEKADNAEVEVKSALDALGIKQGLARYRAIAEGGVGGEAELPVEVRRWKDDITVMEERESVDSIMAELTRMKDVVRRELDGVSRDLDSESRECEAMRVKYDHLWTQAPSAALTKTIRQDLKAHLSTLDAAAQSDEQVVKLWDSVKGEIALLLSPEIEDVFRASTEKGGAGSESLLDLDIGSEARDDEELIKIRQFVDEIEERLGRLNKIQHERGQVLKDLKDKVQQDDVSHLLLLNRRNTGVETTLFAGELEKFRPYQQRLGATVHHEQVILQELSALWRGLRDLAGRGPGAKKWEEREKRKKDTVRRFSRARDVYMEVRDGLAKGLQFYTELTELAAVLKRNANKFISERNVEREALASQAETERRLAIPKAPPTSTPSYGGKPPVPPPPPKPSTGLESSLASMSLHSTNPSVSSPPPARQWTSPPQPSQHYAPPAPSQSAPPSAQTYAPPPPPPGIQPSAPYLPSAPTQPSSQPSYTPSAPPHDPYASLSMFGNTSTPSAPPSRPPPPPQQSHTSYSQQPSYGQPQRQQSYPPPPPSQPRYGAYQAPPPPPPGGSAFPPPPPPVNYQSQFGSSPAPPPPPPQQQPAQQQGQPYYYQNYGQQQQGSQQYQYPQGYGR</sequence>
<reference evidence="8 9" key="1">
    <citation type="journal article" date="2015" name="Sci. Rep.">
        <title>Chromosome-level genome map provides insights into diverse defense mechanisms in the medicinal fungus Ganoderma sinense.</title>
        <authorList>
            <person name="Zhu Y."/>
            <person name="Xu J."/>
            <person name="Sun C."/>
            <person name="Zhou S."/>
            <person name="Xu H."/>
            <person name="Nelson D.R."/>
            <person name="Qian J."/>
            <person name="Song J."/>
            <person name="Luo H."/>
            <person name="Xiang L."/>
            <person name="Li Y."/>
            <person name="Xu Z."/>
            <person name="Ji A."/>
            <person name="Wang L."/>
            <person name="Lu S."/>
            <person name="Hayward A."/>
            <person name="Sun W."/>
            <person name="Li X."/>
            <person name="Schwartz D.C."/>
            <person name="Wang Y."/>
            <person name="Chen S."/>
        </authorList>
    </citation>
    <scope>NUCLEOTIDE SEQUENCE [LARGE SCALE GENOMIC DNA]</scope>
    <source>
        <strain evidence="8 9">ZZ0214-1</strain>
    </source>
</reference>
<dbReference type="GO" id="GO:0005768">
    <property type="term" value="C:endosome"/>
    <property type="evidence" value="ECO:0007669"/>
    <property type="project" value="UniProtKB-SubCell"/>
</dbReference>
<dbReference type="Proteomes" id="UP000230002">
    <property type="component" value="Unassembled WGS sequence"/>
</dbReference>
<feature type="compositionally biased region" description="Polar residues" evidence="6">
    <location>
        <begin position="796"/>
        <end position="813"/>
    </location>
</feature>
<feature type="compositionally biased region" description="Low complexity" evidence="6">
    <location>
        <begin position="829"/>
        <end position="848"/>
    </location>
</feature>
<keyword evidence="3" id="KW-0963">Cytoplasm</keyword>
<dbReference type="PANTHER" id="PTHR23030">
    <property type="entry name" value="PCD6 INTERACTING PROTEIN-RELATED"/>
    <property type="match status" value="1"/>
</dbReference>
<evidence type="ECO:0000256" key="4">
    <source>
        <dbReference type="ARBA" id="ARBA00022753"/>
    </source>
</evidence>
<organism evidence="8 9">
    <name type="scientific">Ganoderma sinense ZZ0214-1</name>
    <dbReference type="NCBI Taxonomy" id="1077348"/>
    <lineage>
        <taxon>Eukaryota</taxon>
        <taxon>Fungi</taxon>
        <taxon>Dikarya</taxon>
        <taxon>Basidiomycota</taxon>
        <taxon>Agaricomycotina</taxon>
        <taxon>Agaricomycetes</taxon>
        <taxon>Polyporales</taxon>
        <taxon>Polyporaceae</taxon>
        <taxon>Ganoderma</taxon>
    </lineage>
</organism>
<dbReference type="Pfam" id="PF03097">
    <property type="entry name" value="BRO1"/>
    <property type="match status" value="1"/>
</dbReference>
<keyword evidence="9" id="KW-1185">Reference proteome</keyword>
<dbReference type="Gene3D" id="1.25.40.280">
    <property type="entry name" value="alix/aip1 like domains"/>
    <property type="match status" value="1"/>
</dbReference>
<keyword evidence="4" id="KW-0967">Endosome</keyword>
<feature type="region of interest" description="Disordered" evidence="6">
    <location>
        <begin position="757"/>
        <end position="1017"/>
    </location>
</feature>
<evidence type="ECO:0000256" key="5">
    <source>
        <dbReference type="ARBA" id="ARBA00041284"/>
    </source>
</evidence>
<name>A0A2G8S568_9APHY</name>
<evidence type="ECO:0000313" key="8">
    <source>
        <dbReference type="EMBL" id="PIL28901.1"/>
    </source>
</evidence>
<feature type="compositionally biased region" description="Pro residues" evidence="6">
    <location>
        <begin position="975"/>
        <end position="984"/>
    </location>
</feature>
<evidence type="ECO:0000256" key="3">
    <source>
        <dbReference type="ARBA" id="ARBA00022490"/>
    </source>
</evidence>
<dbReference type="CDD" id="cd09237">
    <property type="entry name" value="V_ScBro1_like"/>
    <property type="match status" value="1"/>
</dbReference>
<dbReference type="InterPro" id="IPR025304">
    <property type="entry name" value="ALIX_V_dom"/>
</dbReference>
<feature type="compositionally biased region" description="Pro residues" evidence="6">
    <location>
        <begin position="947"/>
        <end position="965"/>
    </location>
</feature>
<dbReference type="SMART" id="SM01041">
    <property type="entry name" value="BRO1"/>
    <property type="match status" value="1"/>
</dbReference>
<dbReference type="GO" id="GO:0043328">
    <property type="term" value="P:protein transport to vacuole involved in ubiquitin-dependent protein catabolic process via the multivesicular body sorting pathway"/>
    <property type="evidence" value="ECO:0007669"/>
    <property type="project" value="TreeGrafter"/>
</dbReference>
<feature type="compositionally biased region" description="Pro residues" evidence="6">
    <location>
        <begin position="900"/>
        <end position="911"/>
    </location>
</feature>
<feature type="compositionally biased region" description="Low complexity" evidence="6">
    <location>
        <begin position="858"/>
        <end position="879"/>
    </location>
</feature>
<proteinExistence type="predicted"/>
<dbReference type="PANTHER" id="PTHR23030:SF30">
    <property type="entry name" value="TYROSINE-PROTEIN PHOSPHATASE NON-RECEPTOR TYPE 23"/>
    <property type="match status" value="1"/>
</dbReference>
<dbReference type="STRING" id="1077348.A0A2G8S568"/>
<evidence type="ECO:0000256" key="2">
    <source>
        <dbReference type="ARBA" id="ARBA00004496"/>
    </source>
</evidence>
<evidence type="ECO:0000256" key="1">
    <source>
        <dbReference type="ARBA" id="ARBA00004177"/>
    </source>
</evidence>
<dbReference type="InterPro" id="IPR038499">
    <property type="entry name" value="BRO1_sf"/>
</dbReference>
<evidence type="ECO:0000313" key="9">
    <source>
        <dbReference type="Proteomes" id="UP000230002"/>
    </source>
</evidence>
<evidence type="ECO:0000259" key="7">
    <source>
        <dbReference type="PROSITE" id="PS51180"/>
    </source>
</evidence>